<gene>
    <name evidence="7" type="primary">LOC120107954</name>
</gene>
<protein>
    <recommendedName>
        <fullName evidence="5">Short-chain dehydrogenase/reductase</fullName>
        <ecNumber evidence="5">1.1.1.-</ecNumber>
    </recommendedName>
</protein>
<dbReference type="CDD" id="cd05324">
    <property type="entry name" value="carb_red_PTCR-like_SDR_c"/>
    <property type="match status" value="1"/>
</dbReference>
<dbReference type="PRINTS" id="PR00080">
    <property type="entry name" value="SDRFAMILY"/>
</dbReference>
<dbReference type="InterPro" id="IPR045313">
    <property type="entry name" value="CBR1-like"/>
</dbReference>
<dbReference type="InterPro" id="IPR036291">
    <property type="entry name" value="NAD(P)-bd_dom_sf"/>
</dbReference>
<dbReference type="SUPFAM" id="SSF51735">
    <property type="entry name" value="NAD(P)-binding Rossmann-fold domains"/>
    <property type="match status" value="1"/>
</dbReference>
<dbReference type="OrthoDB" id="1933717at2759"/>
<dbReference type="Proteomes" id="UP000228380">
    <property type="component" value="Unplaced"/>
</dbReference>
<dbReference type="Gene3D" id="3.40.50.720">
    <property type="entry name" value="NAD(P)-binding Rossmann-like Domain"/>
    <property type="match status" value="1"/>
</dbReference>
<sequence length="304" mass="33550">MDGASSTEKRIAVVTGGNKGIGFEICRQLALNGVKVILTARDEKKGMTAVEKLRGSGLFDVIFHQLDVTDPSSISSFADFIRAQFGKLDILVNNAGILGLIIDSKFSSASVPTYDEKIEYTDDVPESFKEFLQETYEMAEECLKTNFYGTKDVTKALIPFLQSSYSGRVVNVSSTLGQLKHFSDEKLKQVLCDIDNLSEEKLIDLSKSFLKDFKEGLLDANKWPTILSAYKVSKVLINSYTRILAKKYPTLCINCAHPGVVKTDANHHVGTMTPEEGARGPVRIALMPDNSSGFFFDQAELSTF</sequence>
<proteinExistence type="inferred from homology"/>
<dbReference type="PRINTS" id="PR00081">
    <property type="entry name" value="GDHRDH"/>
</dbReference>
<dbReference type="EC" id="1.1.1.-" evidence="5"/>
<dbReference type="InterPro" id="IPR002347">
    <property type="entry name" value="SDR_fam"/>
</dbReference>
<reference evidence="7" key="1">
    <citation type="submission" date="2025-08" db="UniProtKB">
        <authorList>
            <consortium name="RefSeq"/>
        </authorList>
    </citation>
    <scope>IDENTIFICATION</scope>
    <source>
        <tissue evidence="7">Young leaves</tissue>
    </source>
</reference>
<evidence type="ECO:0000256" key="4">
    <source>
        <dbReference type="RuleBase" id="RU000363"/>
    </source>
</evidence>
<accession>A0A8B8ZT30</accession>
<keyword evidence="6" id="KW-1185">Reference proteome</keyword>
<keyword evidence="3 5" id="KW-0560">Oxidoreductase</keyword>
<evidence type="ECO:0000313" key="6">
    <source>
        <dbReference type="Proteomes" id="UP000228380"/>
    </source>
</evidence>
<dbReference type="GO" id="GO:0016020">
    <property type="term" value="C:membrane"/>
    <property type="evidence" value="ECO:0007669"/>
    <property type="project" value="TreeGrafter"/>
</dbReference>
<evidence type="ECO:0000256" key="1">
    <source>
        <dbReference type="ARBA" id="ARBA00006484"/>
    </source>
</evidence>
<evidence type="ECO:0000313" key="7">
    <source>
        <dbReference type="RefSeq" id="XP_038977411.1"/>
    </source>
</evidence>
<comment type="similarity">
    <text evidence="1 4">Belongs to the short-chain dehydrogenases/reductases (SDR) family.</text>
</comment>
<organism evidence="6 7">
    <name type="scientific">Phoenix dactylifera</name>
    <name type="common">Date palm</name>
    <dbReference type="NCBI Taxonomy" id="42345"/>
    <lineage>
        <taxon>Eukaryota</taxon>
        <taxon>Viridiplantae</taxon>
        <taxon>Streptophyta</taxon>
        <taxon>Embryophyta</taxon>
        <taxon>Tracheophyta</taxon>
        <taxon>Spermatophyta</taxon>
        <taxon>Magnoliopsida</taxon>
        <taxon>Liliopsida</taxon>
        <taxon>Arecaceae</taxon>
        <taxon>Coryphoideae</taxon>
        <taxon>Phoeniceae</taxon>
        <taxon>Phoenix</taxon>
    </lineage>
</organism>
<dbReference type="KEGG" id="pda:120107954"/>
<evidence type="ECO:0000256" key="2">
    <source>
        <dbReference type="ARBA" id="ARBA00022857"/>
    </source>
</evidence>
<dbReference type="RefSeq" id="XP_038977411.1">
    <property type="nucleotide sequence ID" value="XM_039121483.1"/>
</dbReference>
<dbReference type="AlphaFoldDB" id="A0A8B8ZT30"/>
<dbReference type="PANTHER" id="PTHR43490:SF135">
    <property type="entry name" value="OS02G0640800 PROTEIN"/>
    <property type="match status" value="1"/>
</dbReference>
<dbReference type="GO" id="GO:0016616">
    <property type="term" value="F:oxidoreductase activity, acting on the CH-OH group of donors, NAD or NADP as acceptor"/>
    <property type="evidence" value="ECO:0007669"/>
    <property type="project" value="InterPro"/>
</dbReference>
<evidence type="ECO:0000256" key="5">
    <source>
        <dbReference type="RuleBase" id="RU369024"/>
    </source>
</evidence>
<keyword evidence="2 5" id="KW-0521">NADP</keyword>
<evidence type="ECO:0000256" key="3">
    <source>
        <dbReference type="ARBA" id="ARBA00023002"/>
    </source>
</evidence>
<dbReference type="GeneID" id="120107954"/>
<name>A0A8B8ZT30_PHODC</name>
<dbReference type="PANTHER" id="PTHR43490">
    <property type="entry name" value="(+)-NEOMENTHOL DEHYDROGENASE"/>
    <property type="match status" value="1"/>
</dbReference>
<dbReference type="Pfam" id="PF00106">
    <property type="entry name" value="adh_short"/>
    <property type="match status" value="1"/>
</dbReference>